<evidence type="ECO:0000313" key="1">
    <source>
        <dbReference type="EMBL" id="TWU48985.1"/>
    </source>
</evidence>
<organism evidence="1 2">
    <name type="scientific">Rubripirellula tenax</name>
    <dbReference type="NCBI Taxonomy" id="2528015"/>
    <lineage>
        <taxon>Bacteria</taxon>
        <taxon>Pseudomonadati</taxon>
        <taxon>Planctomycetota</taxon>
        <taxon>Planctomycetia</taxon>
        <taxon>Pirellulales</taxon>
        <taxon>Pirellulaceae</taxon>
        <taxon>Rubripirellula</taxon>
    </lineage>
</organism>
<name>A0A5C6EKH8_9BACT</name>
<comment type="caution">
    <text evidence="1">The sequence shown here is derived from an EMBL/GenBank/DDBJ whole genome shotgun (WGS) entry which is preliminary data.</text>
</comment>
<dbReference type="Proteomes" id="UP000318288">
    <property type="component" value="Unassembled WGS sequence"/>
</dbReference>
<evidence type="ECO:0000313" key="2">
    <source>
        <dbReference type="Proteomes" id="UP000318288"/>
    </source>
</evidence>
<keyword evidence="2" id="KW-1185">Reference proteome</keyword>
<reference evidence="1 2" key="1">
    <citation type="submission" date="2019-02" db="EMBL/GenBank/DDBJ databases">
        <title>Deep-cultivation of Planctomycetes and their phenomic and genomic characterization uncovers novel biology.</title>
        <authorList>
            <person name="Wiegand S."/>
            <person name="Jogler M."/>
            <person name="Boedeker C."/>
            <person name="Pinto D."/>
            <person name="Vollmers J."/>
            <person name="Rivas-Marin E."/>
            <person name="Kohn T."/>
            <person name="Peeters S.H."/>
            <person name="Heuer A."/>
            <person name="Rast P."/>
            <person name="Oberbeckmann S."/>
            <person name="Bunk B."/>
            <person name="Jeske O."/>
            <person name="Meyerdierks A."/>
            <person name="Storesund J.E."/>
            <person name="Kallscheuer N."/>
            <person name="Luecker S."/>
            <person name="Lage O.M."/>
            <person name="Pohl T."/>
            <person name="Merkel B.J."/>
            <person name="Hornburger P."/>
            <person name="Mueller R.-W."/>
            <person name="Bruemmer F."/>
            <person name="Labrenz M."/>
            <person name="Spormann A.M."/>
            <person name="Op Den Camp H."/>
            <person name="Overmann J."/>
            <person name="Amann R."/>
            <person name="Jetten M.S.M."/>
            <person name="Mascher T."/>
            <person name="Medema M.H."/>
            <person name="Devos D.P."/>
            <person name="Kaster A.-K."/>
            <person name="Ovreas L."/>
            <person name="Rohde M."/>
            <person name="Galperin M.Y."/>
            <person name="Jogler C."/>
        </authorList>
    </citation>
    <scope>NUCLEOTIDE SEQUENCE [LARGE SCALE GENOMIC DNA]</scope>
    <source>
        <strain evidence="1 2">Poly51</strain>
    </source>
</reference>
<evidence type="ECO:0008006" key="3">
    <source>
        <dbReference type="Google" id="ProtNLM"/>
    </source>
</evidence>
<protein>
    <recommendedName>
        <fullName evidence="3">Lipocalin-like domain-containing protein</fullName>
    </recommendedName>
</protein>
<proteinExistence type="predicted"/>
<sequence length="208" mass="23286">MTDRCVVQTGGRTKRCNRAAKSGVLKWLIFRRRRLIVDVPRLKCCSLDWASLMKLVTVIMISVLCAVSAVSAESPNPKTPIGLIGYWVATEIQSKGEETPPEIQIDLEFTKTQMIMHFGDRLNKPIDVFDCFSVAKDDRQCLDLVSADQSRAPDKQIHIHAIYDVNGDTLRICAASRNGTEPPVNHPTKFASTPDPKTDLIVLKRRPK</sequence>
<dbReference type="EMBL" id="SJPW01000006">
    <property type="protein sequence ID" value="TWU48985.1"/>
    <property type="molecule type" value="Genomic_DNA"/>
</dbReference>
<accession>A0A5C6EKH8</accession>
<dbReference type="AlphaFoldDB" id="A0A5C6EKH8"/>
<gene>
    <name evidence="1" type="ORF">Poly51_48890</name>
</gene>